<evidence type="ECO:0000256" key="7">
    <source>
        <dbReference type="ARBA" id="ARBA00029936"/>
    </source>
</evidence>
<evidence type="ECO:0000256" key="3">
    <source>
        <dbReference type="ARBA" id="ARBA00022741"/>
    </source>
</evidence>
<accession>A0A9W3D1V8</accession>
<feature type="transmembrane region" description="Helical" evidence="9">
    <location>
        <begin position="238"/>
        <end position="262"/>
    </location>
</feature>
<evidence type="ECO:0000313" key="13">
    <source>
        <dbReference type="RefSeq" id="XP_056857850.1"/>
    </source>
</evidence>
<evidence type="ECO:0000256" key="5">
    <source>
        <dbReference type="ARBA" id="ARBA00022917"/>
    </source>
</evidence>
<organism evidence="11 13">
    <name type="scientific">Raphanus sativus</name>
    <name type="common">Radish</name>
    <name type="synonym">Raphanus raphanistrum var. sativus</name>
    <dbReference type="NCBI Taxonomy" id="3726"/>
    <lineage>
        <taxon>Eukaryota</taxon>
        <taxon>Viridiplantae</taxon>
        <taxon>Streptophyta</taxon>
        <taxon>Embryophyta</taxon>
        <taxon>Tracheophyta</taxon>
        <taxon>Spermatophyta</taxon>
        <taxon>Magnoliopsida</taxon>
        <taxon>eudicotyledons</taxon>
        <taxon>Gunneridae</taxon>
        <taxon>Pentapetalae</taxon>
        <taxon>rosids</taxon>
        <taxon>malvids</taxon>
        <taxon>Brassicales</taxon>
        <taxon>Brassicaceae</taxon>
        <taxon>Brassiceae</taxon>
        <taxon>Raphanus</taxon>
    </lineage>
</organism>
<dbReference type="GO" id="GO:0005829">
    <property type="term" value="C:cytosol"/>
    <property type="evidence" value="ECO:0007669"/>
    <property type="project" value="TreeGrafter"/>
</dbReference>
<evidence type="ECO:0000256" key="1">
    <source>
        <dbReference type="ARBA" id="ARBA00013169"/>
    </source>
</evidence>
<name>A0A9W3D1V8_RAPSA</name>
<dbReference type="InterPro" id="IPR014729">
    <property type="entry name" value="Rossmann-like_a/b/a_fold"/>
</dbReference>
<proteinExistence type="predicted"/>
<dbReference type="GO" id="GO:0009791">
    <property type="term" value="P:post-embryonic development"/>
    <property type="evidence" value="ECO:0007669"/>
    <property type="project" value="UniProtKB-ARBA"/>
</dbReference>
<dbReference type="EC" id="6.1.1.9" evidence="1"/>
<dbReference type="Gene3D" id="3.40.50.620">
    <property type="entry name" value="HUPs"/>
    <property type="match status" value="1"/>
</dbReference>
<feature type="transmembrane region" description="Helical" evidence="9">
    <location>
        <begin position="274"/>
        <end position="291"/>
    </location>
</feature>
<keyword evidence="9" id="KW-0472">Membrane</keyword>
<evidence type="ECO:0000313" key="11">
    <source>
        <dbReference type="Proteomes" id="UP000504610"/>
    </source>
</evidence>
<dbReference type="Pfam" id="PF00133">
    <property type="entry name" value="tRNA-synt_1"/>
    <property type="match status" value="1"/>
</dbReference>
<gene>
    <name evidence="12 13" type="primary">LOC130494463</name>
</gene>
<dbReference type="AlphaFoldDB" id="A0A9W3D1V8"/>
<keyword evidence="5" id="KW-0648">Protein biosynthesis</keyword>
<dbReference type="Proteomes" id="UP000504610">
    <property type="component" value="Unplaced"/>
</dbReference>
<dbReference type="GO" id="GO:0048608">
    <property type="term" value="P:reproductive structure development"/>
    <property type="evidence" value="ECO:0007669"/>
    <property type="project" value="UniProtKB-ARBA"/>
</dbReference>
<keyword evidence="6" id="KW-0030">Aminoacyl-tRNA synthetase</keyword>
<dbReference type="KEGG" id="rsz:130494463"/>
<dbReference type="InterPro" id="IPR002303">
    <property type="entry name" value="Valyl-tRNA_ligase"/>
</dbReference>
<dbReference type="RefSeq" id="XP_056857849.1">
    <property type="nucleotide sequence ID" value="XM_057001869.1"/>
</dbReference>
<dbReference type="PANTHER" id="PTHR11946">
    <property type="entry name" value="VALYL-TRNA SYNTHETASES"/>
    <property type="match status" value="1"/>
</dbReference>
<dbReference type="PANTHER" id="PTHR11946:SF113">
    <property type="entry name" value="VALINE--TRNA LIGASE"/>
    <property type="match status" value="1"/>
</dbReference>
<dbReference type="PROSITE" id="PS00178">
    <property type="entry name" value="AA_TRNA_LIGASE_I"/>
    <property type="match status" value="1"/>
</dbReference>
<keyword evidence="11" id="KW-1185">Reference proteome</keyword>
<evidence type="ECO:0000256" key="9">
    <source>
        <dbReference type="SAM" id="Phobius"/>
    </source>
</evidence>
<dbReference type="InterPro" id="IPR002300">
    <property type="entry name" value="aa-tRNA-synth_Ia"/>
</dbReference>
<keyword evidence="3" id="KW-0547">Nucleotide-binding</keyword>
<evidence type="ECO:0000259" key="10">
    <source>
        <dbReference type="Pfam" id="PF00133"/>
    </source>
</evidence>
<protein>
    <recommendedName>
        <fullName evidence="1">valine--tRNA ligase</fullName>
        <ecNumber evidence="1">6.1.1.9</ecNumber>
    </recommendedName>
    <alternativeName>
        <fullName evidence="7">Valyl-tRNA synthetase</fullName>
    </alternativeName>
</protein>
<dbReference type="RefSeq" id="XP_056857850.1">
    <property type="nucleotide sequence ID" value="XM_057001870.1"/>
</dbReference>
<dbReference type="GO" id="GO:0004832">
    <property type="term" value="F:valine-tRNA ligase activity"/>
    <property type="evidence" value="ECO:0007669"/>
    <property type="project" value="UniProtKB-EC"/>
</dbReference>
<keyword evidence="9" id="KW-1133">Transmembrane helix</keyword>
<reference evidence="12 13" key="1">
    <citation type="journal article" date="2016" name="BMC Genomics">
        <title>De novo transcriptome analysis in radish (Raphanus sativus L.) and identification of critical genes involved in bolting and flowering.</title>
        <authorList>
            <person name="Nie S."/>
            <person name="Li C."/>
            <person name="Xu L."/>
            <person name="Wang Y."/>
            <person name="Huang D."/>
            <person name="Muleke E.M."/>
            <person name="Sun X."/>
            <person name="Xie Y."/>
            <person name="Liu L."/>
        </authorList>
    </citation>
    <scope>NUCLEOTIDE SEQUENCE</scope>
    <source>
        <tissue evidence="12 13">Leaf</tissue>
    </source>
</reference>
<sequence>MAAKIIFGGCSWRRFSRNLDKRASSSRVLLFSVRSSHSMDDMDTVYKQLGLFSLKKKIKDVVLKAEMLAPAALELEEEQWIKQEETLRYCDLWDDPTKSDEIFLKLAARAKAVDTLKDLKYKVYSKASKKFKALEKAKLAAELKAKQGKDVSKKSTKKSSQRDAYEENPEDFMDPETPVGERKQLSLQMAKQYSPAAVDRAWYAWWEKAGFFTVDAKSSKPVFVIVLPPPNVNGLLHIGHALTTAIQVSLIQFFFVFFFALLFSRQKWMPKRKFYTFFIGLRFHICIYMLFRQNMRHQTSP</sequence>
<dbReference type="InterPro" id="IPR001412">
    <property type="entry name" value="aa-tRNA-synth_I_CS"/>
</dbReference>
<evidence type="ECO:0000256" key="2">
    <source>
        <dbReference type="ARBA" id="ARBA00022598"/>
    </source>
</evidence>
<feature type="region of interest" description="Disordered" evidence="8">
    <location>
        <begin position="150"/>
        <end position="178"/>
    </location>
</feature>
<dbReference type="OrthoDB" id="629407at2759"/>
<keyword evidence="9" id="KW-0812">Transmembrane</keyword>
<dbReference type="GO" id="GO:0006438">
    <property type="term" value="P:valyl-tRNA aminoacylation"/>
    <property type="evidence" value="ECO:0007669"/>
    <property type="project" value="InterPro"/>
</dbReference>
<evidence type="ECO:0000256" key="4">
    <source>
        <dbReference type="ARBA" id="ARBA00022840"/>
    </source>
</evidence>
<keyword evidence="2" id="KW-0436">Ligase</keyword>
<dbReference type="GO" id="GO:0005524">
    <property type="term" value="F:ATP binding"/>
    <property type="evidence" value="ECO:0007669"/>
    <property type="project" value="UniProtKB-KW"/>
</dbReference>
<reference evidence="12 13" key="2">
    <citation type="submission" date="2025-04" db="UniProtKB">
        <authorList>
            <consortium name="RefSeq"/>
        </authorList>
    </citation>
    <scope>IDENTIFICATION</scope>
    <source>
        <tissue evidence="12 13">Leaf</tissue>
    </source>
</reference>
<dbReference type="GeneID" id="130494463"/>
<keyword evidence="4" id="KW-0067">ATP-binding</keyword>
<feature type="domain" description="Aminoacyl-tRNA synthetase class Ia" evidence="10">
    <location>
        <begin position="202"/>
        <end position="252"/>
    </location>
</feature>
<evidence type="ECO:0000256" key="6">
    <source>
        <dbReference type="ARBA" id="ARBA00023146"/>
    </source>
</evidence>
<evidence type="ECO:0000256" key="8">
    <source>
        <dbReference type="SAM" id="MobiDB-lite"/>
    </source>
</evidence>
<evidence type="ECO:0000313" key="12">
    <source>
        <dbReference type="RefSeq" id="XP_056857849.1"/>
    </source>
</evidence>
<dbReference type="SUPFAM" id="SSF52374">
    <property type="entry name" value="Nucleotidylyl transferase"/>
    <property type="match status" value="1"/>
</dbReference>